<proteinExistence type="predicted"/>
<feature type="transmembrane region" description="Helical" evidence="1">
    <location>
        <begin position="21"/>
        <end position="40"/>
    </location>
</feature>
<protein>
    <recommendedName>
        <fullName evidence="4">Integral membrane protein</fullName>
    </recommendedName>
</protein>
<evidence type="ECO:0000313" key="2">
    <source>
        <dbReference type="EMBL" id="MEU8138671.1"/>
    </source>
</evidence>
<keyword evidence="3" id="KW-1185">Reference proteome</keyword>
<feature type="transmembrane region" description="Helical" evidence="1">
    <location>
        <begin position="98"/>
        <end position="118"/>
    </location>
</feature>
<evidence type="ECO:0000313" key="3">
    <source>
        <dbReference type="Proteomes" id="UP001551482"/>
    </source>
</evidence>
<evidence type="ECO:0008006" key="4">
    <source>
        <dbReference type="Google" id="ProtNLM"/>
    </source>
</evidence>
<feature type="transmembrane region" description="Helical" evidence="1">
    <location>
        <begin position="69"/>
        <end position="86"/>
    </location>
</feature>
<sequence>MTQASAKSEPLAVRAVDKLTVGLGALLFTECLAWLTYAMLVTPERFALAPDLAQPLTGPFLTPPTAGDVSAGVALSMVVLNWWGGFGAVKRSVGSKSVGFTMCAVANTALLAWSLGLALTGHGLWLLAFATLPIVALSALMRAAVRPAPPRVI</sequence>
<feature type="transmembrane region" description="Helical" evidence="1">
    <location>
        <begin position="124"/>
        <end position="145"/>
    </location>
</feature>
<dbReference type="EMBL" id="JBEZFP010000133">
    <property type="protein sequence ID" value="MEU8138671.1"/>
    <property type="molecule type" value="Genomic_DNA"/>
</dbReference>
<name>A0ABV3DSE0_9ACTN</name>
<keyword evidence="1" id="KW-0472">Membrane</keyword>
<organism evidence="2 3">
    <name type="scientific">Streptodolium elevatio</name>
    <dbReference type="NCBI Taxonomy" id="3157996"/>
    <lineage>
        <taxon>Bacteria</taxon>
        <taxon>Bacillati</taxon>
        <taxon>Actinomycetota</taxon>
        <taxon>Actinomycetes</taxon>
        <taxon>Kitasatosporales</taxon>
        <taxon>Streptomycetaceae</taxon>
        <taxon>Streptodolium</taxon>
    </lineage>
</organism>
<keyword evidence="1" id="KW-1133">Transmembrane helix</keyword>
<dbReference type="RefSeq" id="WP_358362300.1">
    <property type="nucleotide sequence ID" value="NZ_JBEZFP010000133.1"/>
</dbReference>
<gene>
    <name evidence="2" type="ORF">AB0C36_34880</name>
</gene>
<dbReference type="Proteomes" id="UP001551482">
    <property type="component" value="Unassembled WGS sequence"/>
</dbReference>
<accession>A0ABV3DSE0</accession>
<evidence type="ECO:0000256" key="1">
    <source>
        <dbReference type="SAM" id="Phobius"/>
    </source>
</evidence>
<reference evidence="2 3" key="1">
    <citation type="submission" date="2024-06" db="EMBL/GenBank/DDBJ databases">
        <title>The Natural Products Discovery Center: Release of the First 8490 Sequenced Strains for Exploring Actinobacteria Biosynthetic Diversity.</title>
        <authorList>
            <person name="Kalkreuter E."/>
            <person name="Kautsar S.A."/>
            <person name="Yang D."/>
            <person name="Bader C.D."/>
            <person name="Teijaro C.N."/>
            <person name="Fluegel L."/>
            <person name="Davis C.M."/>
            <person name="Simpson J.R."/>
            <person name="Lauterbach L."/>
            <person name="Steele A.D."/>
            <person name="Gui C."/>
            <person name="Meng S."/>
            <person name="Li G."/>
            <person name="Viehrig K."/>
            <person name="Ye F."/>
            <person name="Su P."/>
            <person name="Kiefer A.F."/>
            <person name="Nichols A."/>
            <person name="Cepeda A.J."/>
            <person name="Yan W."/>
            <person name="Fan B."/>
            <person name="Jiang Y."/>
            <person name="Adhikari A."/>
            <person name="Zheng C.-J."/>
            <person name="Schuster L."/>
            <person name="Cowan T.M."/>
            <person name="Smanski M.J."/>
            <person name="Chevrette M.G."/>
            <person name="De Carvalho L.P.S."/>
            <person name="Shen B."/>
        </authorList>
    </citation>
    <scope>NUCLEOTIDE SEQUENCE [LARGE SCALE GENOMIC DNA]</scope>
    <source>
        <strain evidence="2 3">NPDC048946</strain>
    </source>
</reference>
<keyword evidence="1" id="KW-0812">Transmembrane</keyword>
<comment type="caution">
    <text evidence="2">The sequence shown here is derived from an EMBL/GenBank/DDBJ whole genome shotgun (WGS) entry which is preliminary data.</text>
</comment>